<organism evidence="2 3">
    <name type="scientific">Podospora pseudocomata</name>
    <dbReference type="NCBI Taxonomy" id="2093779"/>
    <lineage>
        <taxon>Eukaryota</taxon>
        <taxon>Fungi</taxon>
        <taxon>Dikarya</taxon>
        <taxon>Ascomycota</taxon>
        <taxon>Pezizomycotina</taxon>
        <taxon>Sordariomycetes</taxon>
        <taxon>Sordariomycetidae</taxon>
        <taxon>Sordariales</taxon>
        <taxon>Podosporaceae</taxon>
        <taxon>Podospora</taxon>
    </lineage>
</organism>
<dbReference type="RefSeq" id="XP_062743117.1">
    <property type="nucleotide sequence ID" value="XM_062889599.1"/>
</dbReference>
<evidence type="ECO:0000313" key="2">
    <source>
        <dbReference type="EMBL" id="KAK4654142.1"/>
    </source>
</evidence>
<evidence type="ECO:0000313" key="3">
    <source>
        <dbReference type="Proteomes" id="UP001323405"/>
    </source>
</evidence>
<evidence type="ECO:0000256" key="1">
    <source>
        <dbReference type="SAM" id="MobiDB-lite"/>
    </source>
</evidence>
<feature type="compositionally biased region" description="Basic residues" evidence="1">
    <location>
        <begin position="257"/>
        <end position="266"/>
    </location>
</feature>
<feature type="compositionally biased region" description="Low complexity" evidence="1">
    <location>
        <begin position="176"/>
        <end position="187"/>
    </location>
</feature>
<name>A0ABR0GEQ3_9PEZI</name>
<feature type="compositionally biased region" description="Acidic residues" evidence="1">
    <location>
        <begin position="80"/>
        <end position="94"/>
    </location>
</feature>
<reference evidence="2 3" key="1">
    <citation type="journal article" date="2023" name="bioRxiv">
        <title>High-quality genome assemblies of four members of thePodospora anserinaspecies complex.</title>
        <authorList>
            <person name="Ament-Velasquez S.L."/>
            <person name="Vogan A.A."/>
            <person name="Wallerman O."/>
            <person name="Hartmann F."/>
            <person name="Gautier V."/>
            <person name="Silar P."/>
            <person name="Giraud T."/>
            <person name="Johannesson H."/>
        </authorList>
    </citation>
    <scope>NUCLEOTIDE SEQUENCE [LARGE SCALE GENOMIC DNA]</scope>
    <source>
        <strain evidence="2 3">CBS 415.72m</strain>
    </source>
</reference>
<feature type="region of interest" description="Disordered" evidence="1">
    <location>
        <begin position="1"/>
        <end position="21"/>
    </location>
</feature>
<feature type="region of interest" description="Disordered" evidence="1">
    <location>
        <begin position="63"/>
        <end position="294"/>
    </location>
</feature>
<evidence type="ECO:0008006" key="4">
    <source>
        <dbReference type="Google" id="ProtNLM"/>
    </source>
</evidence>
<feature type="compositionally biased region" description="Pro residues" evidence="1">
    <location>
        <begin position="156"/>
        <end position="175"/>
    </location>
</feature>
<keyword evidence="3" id="KW-1185">Reference proteome</keyword>
<accession>A0ABR0GEQ3</accession>
<gene>
    <name evidence="2" type="ORF">QC762_401400</name>
</gene>
<comment type="caution">
    <text evidence="2">The sequence shown here is derived from an EMBL/GenBank/DDBJ whole genome shotgun (WGS) entry which is preliminary data.</text>
</comment>
<proteinExistence type="predicted"/>
<dbReference type="Proteomes" id="UP001323405">
    <property type="component" value="Unassembled WGS sequence"/>
</dbReference>
<feature type="compositionally biased region" description="Polar residues" evidence="1">
    <location>
        <begin position="120"/>
        <end position="131"/>
    </location>
</feature>
<protein>
    <recommendedName>
        <fullName evidence="4">BZIP domain-containing protein</fullName>
    </recommendedName>
</protein>
<dbReference type="CDD" id="cd22249">
    <property type="entry name" value="UDM1_RNF168_RNF169-like"/>
    <property type="match status" value="1"/>
</dbReference>
<sequence>MRGPKVGIPGHKAPNFEPKAGGSRTLLVAKPLKPANLSTTFIIKNAQSFRYPGKFMRPLRPGLSIRPPAHQPHSAYVTDGSEEDSVYYSEDEDDPHGSHSMVYEREPAPYGPGLPKTPLRSPSTEYTASTIPPSPTYRLPPAGTPLSSPGFMSGFPPRPHPGYQPGPPPPPPPPAGYGRPHIPYQQPQPYPIASMWGTWTLPPAYPPTPNTPFNEPRRPVPHAPNLPNNRWMPHPDEDPIPHRPHRNRSPGPTLQFRRSRSNMRKRSSSETRKPRPLDPQIAAALKGKEHENMVLREELKRAKTKEAKREAKEKEAEFQRLKGLEEELRRYKLFEQKNQMKQEIKNEIYAEFHQGISTSPTTLAGQLGPSSGFSSEATPSSNAWTQGGLIIGRQPAPRAIAGGVSLGDYLFDRYGNPQLEVYARPLETQDVGVRGRQPGPHVRFP</sequence>
<feature type="compositionally biased region" description="Basic and acidic residues" evidence="1">
    <location>
        <begin position="267"/>
        <end position="276"/>
    </location>
</feature>
<dbReference type="GeneID" id="87909506"/>
<dbReference type="EMBL" id="JAFFHA010000006">
    <property type="protein sequence ID" value="KAK4654142.1"/>
    <property type="molecule type" value="Genomic_DNA"/>
</dbReference>